<evidence type="ECO:0000313" key="2">
    <source>
        <dbReference type="Proteomes" id="UP000053392"/>
    </source>
</evidence>
<dbReference type="EMBL" id="KN847901">
    <property type="protein sequence ID" value="KIR41114.1"/>
    <property type="molecule type" value="Genomic_DNA"/>
</dbReference>
<dbReference type="Proteomes" id="UP000053392">
    <property type="component" value="Unassembled WGS sequence"/>
</dbReference>
<dbReference type="AlphaFoldDB" id="A0A0D0V3J6"/>
<organism evidence="1 2">
    <name type="scientific">Cryptococcus deuterogattii Ram5</name>
    <dbReference type="NCBI Taxonomy" id="1296110"/>
    <lineage>
        <taxon>Eukaryota</taxon>
        <taxon>Fungi</taxon>
        <taxon>Dikarya</taxon>
        <taxon>Basidiomycota</taxon>
        <taxon>Agaricomycotina</taxon>
        <taxon>Tremellomycetes</taxon>
        <taxon>Tremellales</taxon>
        <taxon>Cryptococcaceae</taxon>
        <taxon>Cryptococcus</taxon>
        <taxon>Cryptococcus gattii species complex</taxon>
    </lineage>
</organism>
<name>A0A0D0V3J6_9TREE</name>
<keyword evidence="2" id="KW-1185">Reference proteome</keyword>
<sequence>MQCCLEMVPITLCTSTPVRNTTAQILVLDRMKQYHGVRFVLALRVSKSMQMRR</sequence>
<evidence type="ECO:0000313" key="1">
    <source>
        <dbReference type="EMBL" id="KIR41114.1"/>
    </source>
</evidence>
<accession>A0A0D0V3J6</accession>
<dbReference type="HOGENOM" id="CLU_3068611_0_0_1"/>
<protein>
    <submittedName>
        <fullName evidence="1">Unplaced genomic scaffold supercont1.6, whole genome shotgun sequence</fullName>
    </submittedName>
</protein>
<reference evidence="1 2" key="1">
    <citation type="submission" date="2015-01" db="EMBL/GenBank/DDBJ databases">
        <title>The Genome Sequence of Cryptococcus gattii Ram5.</title>
        <authorList>
            <consortium name="The Broad Institute Genomics Platform"/>
            <person name="Cuomo C."/>
            <person name="Litvintseva A."/>
            <person name="Chen Y."/>
            <person name="Heitman J."/>
            <person name="Sun S."/>
            <person name="Springer D."/>
            <person name="Dromer F."/>
            <person name="Young S."/>
            <person name="Zeng Q."/>
            <person name="Gargeya S."/>
            <person name="Abouelleil A."/>
            <person name="Alvarado L."/>
            <person name="Chapman S.B."/>
            <person name="Gainer-Dewar J."/>
            <person name="Goldberg J."/>
            <person name="Griggs A."/>
            <person name="Gujja S."/>
            <person name="Hansen M."/>
            <person name="Howarth C."/>
            <person name="Imamovic A."/>
            <person name="Larimer J."/>
            <person name="Murphy C."/>
            <person name="Naylor J."/>
            <person name="Pearson M."/>
            <person name="Priest M."/>
            <person name="Roberts A."/>
            <person name="Saif S."/>
            <person name="Shea T."/>
            <person name="Sykes S."/>
            <person name="Wortman J."/>
            <person name="Nusbaum C."/>
            <person name="Birren B."/>
        </authorList>
    </citation>
    <scope>NUCLEOTIDE SEQUENCE [LARGE SCALE GENOMIC DNA]</scope>
    <source>
        <strain evidence="1 2">Ram5</strain>
    </source>
</reference>
<proteinExistence type="predicted"/>
<gene>
    <name evidence="1" type="ORF">I313_03065</name>
</gene>